<dbReference type="Proteomes" id="UP001164250">
    <property type="component" value="Chromosome 10"/>
</dbReference>
<evidence type="ECO:0000313" key="2">
    <source>
        <dbReference type="Proteomes" id="UP001164250"/>
    </source>
</evidence>
<evidence type="ECO:0000313" key="1">
    <source>
        <dbReference type="EMBL" id="KAJ0087571.1"/>
    </source>
</evidence>
<reference evidence="2" key="1">
    <citation type="journal article" date="2023" name="G3 (Bethesda)">
        <title>Genome assembly and association tests identify interacting loci associated with vigor, precocity, and sex in interspecific pistachio rootstocks.</title>
        <authorList>
            <person name="Palmer W."/>
            <person name="Jacygrad E."/>
            <person name="Sagayaradj S."/>
            <person name="Cavanaugh K."/>
            <person name="Han R."/>
            <person name="Bertier L."/>
            <person name="Beede B."/>
            <person name="Kafkas S."/>
            <person name="Golino D."/>
            <person name="Preece J."/>
            <person name="Michelmore R."/>
        </authorList>
    </citation>
    <scope>NUCLEOTIDE SEQUENCE [LARGE SCALE GENOMIC DNA]</scope>
</reference>
<keyword evidence="2" id="KW-1185">Reference proteome</keyword>
<comment type="caution">
    <text evidence="1">The sequence shown here is derived from an EMBL/GenBank/DDBJ whole genome shotgun (WGS) entry which is preliminary data.</text>
</comment>
<accession>A0ACC1ALM1</accession>
<name>A0ACC1ALM1_9ROSI</name>
<gene>
    <name evidence="1" type="ORF">Patl1_06901</name>
</gene>
<organism evidence="1 2">
    <name type="scientific">Pistacia atlantica</name>
    <dbReference type="NCBI Taxonomy" id="434234"/>
    <lineage>
        <taxon>Eukaryota</taxon>
        <taxon>Viridiplantae</taxon>
        <taxon>Streptophyta</taxon>
        <taxon>Embryophyta</taxon>
        <taxon>Tracheophyta</taxon>
        <taxon>Spermatophyta</taxon>
        <taxon>Magnoliopsida</taxon>
        <taxon>eudicotyledons</taxon>
        <taxon>Gunneridae</taxon>
        <taxon>Pentapetalae</taxon>
        <taxon>rosids</taxon>
        <taxon>malvids</taxon>
        <taxon>Sapindales</taxon>
        <taxon>Anacardiaceae</taxon>
        <taxon>Pistacia</taxon>
    </lineage>
</organism>
<sequence length="191" mass="21237">MEIFSLRMFIRKLSILLVLQLIVVIQGQQTYYKANILDCFKAKRFVCNGAESSCQSYLTFISNPPYNSALNIANLLASKATVITSTNQLNSLNATIPNDTLVVILVNCSCSSQYYQNNSTYKMKSTRDTYFSVANNIYQGISTCQSIMAQNTISNTNLTVGFDLLVPLMCACPTHKRVQSQVFVNLHNQGG</sequence>
<dbReference type="EMBL" id="CM047906">
    <property type="protein sequence ID" value="KAJ0087571.1"/>
    <property type="molecule type" value="Genomic_DNA"/>
</dbReference>
<protein>
    <submittedName>
        <fullName evidence="1">Uncharacterized protein</fullName>
    </submittedName>
</protein>
<proteinExistence type="predicted"/>